<dbReference type="Pfam" id="PF12796">
    <property type="entry name" value="Ank_2"/>
    <property type="match status" value="1"/>
</dbReference>
<keyword evidence="5" id="KW-1185">Reference proteome</keyword>
<protein>
    <recommendedName>
        <fullName evidence="6">Protein fem-1 homolog A</fullName>
    </recommendedName>
</protein>
<sequence>MWPEGSSGKSSSESAKQQEAIFNELMQECKYSAPGARLSARLRTALERMKPEQRRAVCDRKRDGCAPLFVACRRGNVEIAEYLVHVCACDMELRGLYEVPDERSVHTVTPLWAAAVSGSLEAVKVLAEAGADINAASDSGSTPVRSACFMTHLPVVRYLVQCGADIHRPNHNGGTCLINSVQSVRLCAFLLEHGAAVDARDTQHKTVLHYAIQEHRLETVRLLLEHGADPLLTSRAGDDALRTACLKGAAQVVRLLTSRVSYERERLADAHELLGATLLDEFNDVGGALAAWRRGTALRHSGGAYLRKRPAAGAGGAAGGASPALRAALRGAREWRTPADLQALMHDVDALRTQALLVTTRILGPHHKDTIFRLMYRGASYADSFQYDRCIELWTWALQLRVEKESVLSADTCQAACALTRLLLDAAAARLERPPPPPAFSSVLAAYCLLADDLPRCRQLLDVRPSFKAQAESFDRALRCVTHLLYLLQQAARTEAERAELARRVRALVECDVRSAHTGDTLLHLCVSRLNVVRSTYFGEEAGGGGAGAGGAFPSAAVARLLLQCGADAGTRNEARSTALHVAAIPYNFSTELVEALLEGGAHLDQPNKFGDSALELVALNRGSRVRPLRHVTLACRAARVLLAACRAARRPPPYRALPHTLRDFLRLHEP</sequence>
<accession>A0A8R2MAG1</accession>
<dbReference type="RefSeq" id="XP_037876490.1">
    <property type="nucleotide sequence ID" value="XM_038020562.2"/>
</dbReference>
<reference evidence="5" key="1">
    <citation type="journal article" date="2008" name="Insect Biochem. Mol. Biol.">
        <title>The genome of a lepidopteran model insect, the silkworm Bombyx mori.</title>
        <authorList>
            <consortium name="International Silkworm Genome Consortium"/>
        </authorList>
    </citation>
    <scope>NUCLEOTIDE SEQUENCE [LARGE SCALE GENOMIC DNA]</scope>
    <source>
        <strain evidence="5">p50T</strain>
    </source>
</reference>
<dbReference type="InterPro" id="IPR036770">
    <property type="entry name" value="Ankyrin_rpt-contain_sf"/>
</dbReference>
<reference evidence="4" key="2">
    <citation type="submission" date="2022-06" db="UniProtKB">
        <authorList>
            <consortium name="EnsemblMetazoa"/>
        </authorList>
    </citation>
    <scope>IDENTIFICATION</scope>
    <source>
        <strain evidence="4">p50T (Dazao)</strain>
    </source>
</reference>
<keyword evidence="1" id="KW-0677">Repeat</keyword>
<dbReference type="PANTHER" id="PTHR24173">
    <property type="entry name" value="ANKYRIN REPEAT CONTAINING"/>
    <property type="match status" value="1"/>
</dbReference>
<evidence type="ECO:0008006" key="6">
    <source>
        <dbReference type="Google" id="ProtNLM"/>
    </source>
</evidence>
<evidence type="ECO:0000256" key="3">
    <source>
        <dbReference type="PROSITE-ProRule" id="PRU00023"/>
    </source>
</evidence>
<evidence type="ECO:0000313" key="4">
    <source>
        <dbReference type="EnsemblMetazoa" id="XP_037876490.1"/>
    </source>
</evidence>
<proteinExistence type="predicted"/>
<dbReference type="Pfam" id="PF00023">
    <property type="entry name" value="Ank"/>
    <property type="match status" value="3"/>
</dbReference>
<dbReference type="SUPFAM" id="SSF48403">
    <property type="entry name" value="Ankyrin repeat"/>
    <property type="match status" value="2"/>
</dbReference>
<dbReference type="CTD" id="42076"/>
<dbReference type="PROSITE" id="PS50297">
    <property type="entry name" value="ANK_REP_REGION"/>
    <property type="match status" value="3"/>
</dbReference>
<keyword evidence="2 3" id="KW-0040">ANK repeat</keyword>
<feature type="repeat" description="ANK" evidence="3">
    <location>
        <begin position="203"/>
        <end position="235"/>
    </location>
</feature>
<dbReference type="Proteomes" id="UP000005204">
    <property type="component" value="Unassembled WGS sequence"/>
</dbReference>
<dbReference type="Gene3D" id="1.25.40.20">
    <property type="entry name" value="Ankyrin repeat-containing domain"/>
    <property type="match status" value="3"/>
</dbReference>
<evidence type="ECO:0000256" key="2">
    <source>
        <dbReference type="ARBA" id="ARBA00023043"/>
    </source>
</evidence>
<dbReference type="PANTHER" id="PTHR24173:SF82">
    <property type="entry name" value="FI19351P1"/>
    <property type="match status" value="1"/>
</dbReference>
<dbReference type="EnsemblMetazoa" id="XM_038020562.1">
    <property type="protein sequence ID" value="XP_037876490.1"/>
    <property type="gene ID" value="LOC101743656"/>
</dbReference>
<dbReference type="SMART" id="SM00248">
    <property type="entry name" value="ANK"/>
    <property type="match status" value="8"/>
</dbReference>
<organism evidence="4 5">
    <name type="scientific">Bombyx mori</name>
    <name type="common">Silk moth</name>
    <dbReference type="NCBI Taxonomy" id="7091"/>
    <lineage>
        <taxon>Eukaryota</taxon>
        <taxon>Metazoa</taxon>
        <taxon>Ecdysozoa</taxon>
        <taxon>Arthropoda</taxon>
        <taxon>Hexapoda</taxon>
        <taxon>Insecta</taxon>
        <taxon>Pterygota</taxon>
        <taxon>Neoptera</taxon>
        <taxon>Endopterygota</taxon>
        <taxon>Lepidoptera</taxon>
        <taxon>Glossata</taxon>
        <taxon>Ditrysia</taxon>
        <taxon>Bombycoidea</taxon>
        <taxon>Bombycidae</taxon>
        <taxon>Bombycinae</taxon>
        <taxon>Bombyx</taxon>
    </lineage>
</organism>
<dbReference type="KEGG" id="bmor:101743656"/>
<feature type="repeat" description="ANK" evidence="3">
    <location>
        <begin position="575"/>
        <end position="609"/>
    </location>
</feature>
<feature type="repeat" description="ANK" evidence="3">
    <location>
        <begin position="106"/>
        <end position="138"/>
    </location>
</feature>
<dbReference type="GeneID" id="101743656"/>
<dbReference type="InterPro" id="IPR002110">
    <property type="entry name" value="Ankyrin_rpt"/>
</dbReference>
<evidence type="ECO:0000256" key="1">
    <source>
        <dbReference type="ARBA" id="ARBA00022737"/>
    </source>
</evidence>
<evidence type="ECO:0000313" key="5">
    <source>
        <dbReference type="Proteomes" id="UP000005204"/>
    </source>
</evidence>
<dbReference type="PROSITE" id="PS50088">
    <property type="entry name" value="ANK_REPEAT"/>
    <property type="match status" value="4"/>
</dbReference>
<dbReference type="FunFam" id="1.25.40.20:FF:000466">
    <property type="entry name" value="Mann-cup, isoform B"/>
    <property type="match status" value="1"/>
</dbReference>
<feature type="repeat" description="ANK" evidence="3">
    <location>
        <begin position="139"/>
        <end position="171"/>
    </location>
</feature>
<name>A0A8R2MAG1_BOMMO</name>
<dbReference type="AlphaFoldDB" id="A0A8R2MAG1"/>